<evidence type="ECO:0000259" key="4">
    <source>
        <dbReference type="Pfam" id="PF04824"/>
    </source>
</evidence>
<dbReference type="GO" id="GO:0030892">
    <property type="term" value="C:mitotic cohesin complex"/>
    <property type="evidence" value="ECO:0007669"/>
    <property type="project" value="TreeGrafter"/>
</dbReference>
<dbReference type="GO" id="GO:0003682">
    <property type="term" value="F:chromatin binding"/>
    <property type="evidence" value="ECO:0007669"/>
    <property type="project" value="TreeGrafter"/>
</dbReference>
<feature type="compositionally biased region" description="Polar residues" evidence="3">
    <location>
        <begin position="514"/>
        <end position="526"/>
    </location>
</feature>
<sequence length="715" mass="78420">MFYSHEILTSQAYGVATVWLVSTIGFRTTTRKISRKAIQEVDVQKACETILQPGAPIALRLQGSLLYGLSRVYSQQCHYVLTDAERVQAHMRAFYSAIGESGNALDPLAVKSKRNELILEDDPEFELNPDLPTFHFDDDGYLVIPQSSQASRKTSSQLSPLQTDGSFTSSNRSILAGFDLSQSPFGGRNSIIRDQFGAGTMTPAKEDSILMPFGDEERELPALDDWGIEIDADGNIVLVAEEPQLPRLPQPEEPQGEVLMQDDEIIQFDDQGDVIMGDLANGFRSDPPLPIGQGQERNQEQESEIQQEEEEQEVVIDEEASSGQAPVRVQRQRRRPVLAPDNQTKITREELRSWSTNYLASAEKSSRRSQTTSTTEARKNAFNLVFGQGITRVGFPTGIPGLSHPLATYFAGEGLQASLVGIVITPPDEDIEAARGHRRSALEALGPEPEDANRRVRRRLSEDPDEASQHAQPQLDDGLPLILGDDDLPPIEIGRRAASLLQDDNIPSDVPWNRPSSQIPSSSVKNPRSRHVSASPLHARGSLALPGPEIERFSDDANPPPFGSDDFAAFAPLHSGPAGGGNSSASDPFGGPTTETQTTSQLMRTALDREGQNFLSFLESVARNDNHNHTPDENDNDANHTRKWIDFSTLFEPQDQKRAVIVQAFYHVLSLATKAVIKVTQEGQGGTKAFGAIRLGVEISDEVGFEDGMEGWDAE</sequence>
<dbReference type="GO" id="GO:0007064">
    <property type="term" value="P:mitotic sister chromatid cohesion"/>
    <property type="evidence" value="ECO:0007669"/>
    <property type="project" value="TreeGrafter"/>
</dbReference>
<dbReference type="Proteomes" id="UP001303889">
    <property type="component" value="Unassembled WGS sequence"/>
</dbReference>
<feature type="region of interest" description="Disordered" evidence="3">
    <location>
        <begin position="502"/>
        <end position="599"/>
    </location>
</feature>
<feature type="compositionally biased region" description="Basic and acidic residues" evidence="3">
    <location>
        <begin position="451"/>
        <end position="462"/>
    </location>
</feature>
<dbReference type="PANTHER" id="PTHR12585:SF70">
    <property type="entry name" value="RAD21_REC8 N TERMINAL DOMAIN PROTEIN (AFU_ORTHOLOGUE AFUA_6G02900)"/>
    <property type="match status" value="1"/>
</dbReference>
<dbReference type="PANTHER" id="PTHR12585">
    <property type="entry name" value="SCC1 / RAD21 FAMILY MEMBER"/>
    <property type="match status" value="1"/>
</dbReference>
<evidence type="ECO:0000256" key="3">
    <source>
        <dbReference type="SAM" id="MobiDB-lite"/>
    </source>
</evidence>
<dbReference type="InterPro" id="IPR006909">
    <property type="entry name" value="Rad21/Rec8_C_eu"/>
</dbReference>
<reference evidence="6" key="1">
    <citation type="journal article" date="2023" name="Mol. Phylogenet. Evol.">
        <title>Genome-scale phylogeny and comparative genomics of the fungal order Sordariales.</title>
        <authorList>
            <person name="Hensen N."/>
            <person name="Bonometti L."/>
            <person name="Westerberg I."/>
            <person name="Brannstrom I.O."/>
            <person name="Guillou S."/>
            <person name="Cros-Aarteil S."/>
            <person name="Calhoun S."/>
            <person name="Haridas S."/>
            <person name="Kuo A."/>
            <person name="Mondo S."/>
            <person name="Pangilinan J."/>
            <person name="Riley R."/>
            <person name="LaButti K."/>
            <person name="Andreopoulos B."/>
            <person name="Lipzen A."/>
            <person name="Chen C."/>
            <person name="Yan M."/>
            <person name="Daum C."/>
            <person name="Ng V."/>
            <person name="Clum A."/>
            <person name="Steindorff A."/>
            <person name="Ohm R.A."/>
            <person name="Martin F."/>
            <person name="Silar P."/>
            <person name="Natvig D.O."/>
            <person name="Lalanne C."/>
            <person name="Gautier V."/>
            <person name="Ament-Velasquez S.L."/>
            <person name="Kruys A."/>
            <person name="Hutchinson M.I."/>
            <person name="Powell A.J."/>
            <person name="Barry K."/>
            <person name="Miller A.N."/>
            <person name="Grigoriev I.V."/>
            <person name="Debuchy R."/>
            <person name="Gladieux P."/>
            <person name="Hiltunen Thoren M."/>
            <person name="Johannesson H."/>
        </authorList>
    </citation>
    <scope>NUCLEOTIDE SEQUENCE</scope>
    <source>
        <strain evidence="6">CBS 103.79</strain>
    </source>
</reference>
<proteinExistence type="predicted"/>
<evidence type="ECO:0000256" key="1">
    <source>
        <dbReference type="ARBA" id="ARBA00004123"/>
    </source>
</evidence>
<dbReference type="EMBL" id="MU855601">
    <property type="protein sequence ID" value="KAK3901182.1"/>
    <property type="molecule type" value="Genomic_DNA"/>
</dbReference>
<evidence type="ECO:0000313" key="6">
    <source>
        <dbReference type="EMBL" id="KAK3901182.1"/>
    </source>
</evidence>
<feature type="region of interest" description="Disordered" evidence="3">
    <location>
        <begin position="440"/>
        <end position="483"/>
    </location>
</feature>
<keyword evidence="7" id="KW-1185">Reference proteome</keyword>
<comment type="caution">
    <text evidence="6">The sequence shown here is derived from an EMBL/GenBank/DDBJ whole genome shotgun (WGS) entry which is preliminary data.</text>
</comment>
<feature type="compositionally biased region" description="Low complexity" evidence="3">
    <location>
        <begin position="472"/>
        <end position="483"/>
    </location>
</feature>
<dbReference type="GO" id="GO:0005634">
    <property type="term" value="C:nucleus"/>
    <property type="evidence" value="ECO:0007669"/>
    <property type="project" value="UniProtKB-SubCell"/>
</dbReference>
<comment type="subcellular location">
    <subcellularLocation>
        <location evidence="1">Nucleus</location>
    </subcellularLocation>
</comment>
<accession>A0AAN6MJE4</accession>
<evidence type="ECO:0000313" key="7">
    <source>
        <dbReference type="Proteomes" id="UP001303889"/>
    </source>
</evidence>
<dbReference type="AlphaFoldDB" id="A0AAN6MJE4"/>
<reference evidence="6" key="2">
    <citation type="submission" date="2023-05" db="EMBL/GenBank/DDBJ databases">
        <authorList>
            <consortium name="Lawrence Berkeley National Laboratory"/>
            <person name="Steindorff A."/>
            <person name="Hensen N."/>
            <person name="Bonometti L."/>
            <person name="Westerberg I."/>
            <person name="Brannstrom I.O."/>
            <person name="Guillou S."/>
            <person name="Cros-Aarteil S."/>
            <person name="Calhoun S."/>
            <person name="Haridas S."/>
            <person name="Kuo A."/>
            <person name="Mondo S."/>
            <person name="Pangilinan J."/>
            <person name="Riley R."/>
            <person name="Labutti K."/>
            <person name="Andreopoulos B."/>
            <person name="Lipzen A."/>
            <person name="Chen C."/>
            <person name="Yanf M."/>
            <person name="Daum C."/>
            <person name="Ng V."/>
            <person name="Clum A."/>
            <person name="Ohm R."/>
            <person name="Martin F."/>
            <person name="Silar P."/>
            <person name="Natvig D."/>
            <person name="Lalanne C."/>
            <person name="Gautier V."/>
            <person name="Ament-Velasquez S.L."/>
            <person name="Kruys A."/>
            <person name="Hutchinson M.I."/>
            <person name="Powell A.J."/>
            <person name="Barry K."/>
            <person name="Miller A.N."/>
            <person name="Grigoriev I.V."/>
            <person name="Debuchy R."/>
            <person name="Gladieux P."/>
            <person name="Thoren M.H."/>
            <person name="Johannesson H."/>
        </authorList>
    </citation>
    <scope>NUCLEOTIDE SEQUENCE</scope>
    <source>
        <strain evidence="6">CBS 103.79</strain>
    </source>
</reference>
<evidence type="ECO:0000259" key="5">
    <source>
        <dbReference type="Pfam" id="PF04825"/>
    </source>
</evidence>
<dbReference type="CDD" id="cd21789">
    <property type="entry name" value="Rad21_Rec8_M_SpRec8p-like"/>
    <property type="match status" value="1"/>
</dbReference>
<dbReference type="InterPro" id="IPR006910">
    <property type="entry name" value="Rad21_Rec8_N"/>
</dbReference>
<name>A0AAN6MJE4_9PEZI</name>
<feature type="domain" description="Rad21/Rec8-like protein N-terminal" evidence="5">
    <location>
        <begin position="1"/>
        <end position="98"/>
    </location>
</feature>
<dbReference type="Pfam" id="PF04824">
    <property type="entry name" value="Rad21_Rec8"/>
    <property type="match status" value="1"/>
</dbReference>
<evidence type="ECO:0000256" key="2">
    <source>
        <dbReference type="ARBA" id="ARBA00023242"/>
    </source>
</evidence>
<feature type="compositionally biased region" description="Acidic residues" evidence="3">
    <location>
        <begin position="301"/>
        <end position="320"/>
    </location>
</feature>
<keyword evidence="2" id="KW-0539">Nucleus</keyword>
<dbReference type="InterPro" id="IPR039781">
    <property type="entry name" value="Rad21/Rec8-like"/>
</dbReference>
<gene>
    <name evidence="6" type="ORF">C8A05DRAFT_35139</name>
</gene>
<organism evidence="6 7">
    <name type="scientific">Staphylotrichum tortipilum</name>
    <dbReference type="NCBI Taxonomy" id="2831512"/>
    <lineage>
        <taxon>Eukaryota</taxon>
        <taxon>Fungi</taxon>
        <taxon>Dikarya</taxon>
        <taxon>Ascomycota</taxon>
        <taxon>Pezizomycotina</taxon>
        <taxon>Sordariomycetes</taxon>
        <taxon>Sordariomycetidae</taxon>
        <taxon>Sordariales</taxon>
        <taxon>Chaetomiaceae</taxon>
        <taxon>Staphylotrichum</taxon>
    </lineage>
</organism>
<dbReference type="Pfam" id="PF04825">
    <property type="entry name" value="Rad21_Rec8_N"/>
    <property type="match status" value="1"/>
</dbReference>
<feature type="region of interest" description="Disordered" evidence="3">
    <location>
        <begin position="276"/>
        <end position="350"/>
    </location>
</feature>
<feature type="domain" description="Rad21/Rec8-like protein C-terminal eukaryotic" evidence="4">
    <location>
        <begin position="652"/>
        <end position="682"/>
    </location>
</feature>
<protein>
    <submittedName>
        <fullName evidence="6">Uncharacterized protein</fullName>
    </submittedName>
</protein>